<evidence type="ECO:0000256" key="8">
    <source>
        <dbReference type="ARBA" id="ARBA00023166"/>
    </source>
</evidence>
<keyword evidence="16" id="KW-0732">Signal</keyword>
<evidence type="ECO:0000256" key="4">
    <source>
        <dbReference type="ARBA" id="ARBA00022630"/>
    </source>
</evidence>
<comment type="pathway">
    <text evidence="12">Steroid metabolism; cholesterol degradation.</text>
</comment>
<feature type="domain" description="Glucose-methanol-choline oxidoreductase C-terminal" evidence="18">
    <location>
        <begin position="492"/>
        <end position="555"/>
    </location>
</feature>
<gene>
    <name evidence="19" type="ORF">N4264_07135</name>
</gene>
<proteinExistence type="inferred from homology"/>
<dbReference type="EC" id="1.1.3.6" evidence="13"/>
<organism evidence="19 20">
    <name type="scientific">Tahibacter amnicola</name>
    <dbReference type="NCBI Taxonomy" id="2976241"/>
    <lineage>
        <taxon>Bacteria</taxon>
        <taxon>Pseudomonadati</taxon>
        <taxon>Pseudomonadota</taxon>
        <taxon>Gammaproteobacteria</taxon>
        <taxon>Lysobacterales</taxon>
        <taxon>Rhodanobacteraceae</taxon>
        <taxon>Tahibacter</taxon>
    </lineage>
</organism>
<dbReference type="PANTHER" id="PTHR47470:SF1">
    <property type="entry name" value="FAD-DEPENDENT OXIDOREDUCTASE 2 FAD BINDING DOMAIN-CONTAINING PROTEIN"/>
    <property type="match status" value="1"/>
</dbReference>
<keyword evidence="5" id="KW-0274">FAD</keyword>
<evidence type="ECO:0000256" key="3">
    <source>
        <dbReference type="ARBA" id="ARBA00022548"/>
    </source>
</evidence>
<evidence type="ECO:0000313" key="19">
    <source>
        <dbReference type="EMBL" id="UXI69415.1"/>
    </source>
</evidence>
<evidence type="ECO:0000259" key="18">
    <source>
        <dbReference type="Pfam" id="PF05199"/>
    </source>
</evidence>
<dbReference type="EMBL" id="CP104694">
    <property type="protein sequence ID" value="UXI69415.1"/>
    <property type="molecule type" value="Genomic_DNA"/>
</dbReference>
<keyword evidence="3" id="KW-0153">Cholesterol metabolism</keyword>
<evidence type="ECO:0000256" key="5">
    <source>
        <dbReference type="ARBA" id="ARBA00022827"/>
    </source>
</evidence>
<keyword evidence="8" id="KW-1207">Sterol metabolism</keyword>
<feature type="domain" description="Glucose-methanol-choline oxidoreductase N-terminal" evidence="17">
    <location>
        <begin position="107"/>
        <end position="308"/>
    </location>
</feature>
<evidence type="ECO:0000256" key="9">
    <source>
        <dbReference type="ARBA" id="ARBA00023221"/>
    </source>
</evidence>
<dbReference type="EC" id="5.3.3.1" evidence="11"/>
<evidence type="ECO:0000256" key="12">
    <source>
        <dbReference type="ARBA" id="ARBA00049645"/>
    </source>
</evidence>
<dbReference type="SUPFAM" id="SSF51905">
    <property type="entry name" value="FAD/NAD(P)-binding domain"/>
    <property type="match status" value="1"/>
</dbReference>
<reference evidence="19" key="1">
    <citation type="submission" date="2022-09" db="EMBL/GenBank/DDBJ databases">
        <title>Tahibacter sp. nov., isolated from a fresh water.</title>
        <authorList>
            <person name="Baek J.H."/>
            <person name="Lee J.K."/>
            <person name="Kim J.M."/>
            <person name="Jeon C.O."/>
        </authorList>
    </citation>
    <scope>NUCLEOTIDE SEQUENCE</scope>
    <source>
        <strain evidence="19">W38</strain>
    </source>
</reference>
<dbReference type="RefSeq" id="WP_261696370.1">
    <property type="nucleotide sequence ID" value="NZ_CP104694.1"/>
</dbReference>
<evidence type="ECO:0000259" key="17">
    <source>
        <dbReference type="Pfam" id="PF00732"/>
    </source>
</evidence>
<keyword evidence="4" id="KW-0285">Flavoprotein</keyword>
<comment type="similarity">
    <text evidence="2">Belongs to the GMC oxidoreductase family.</text>
</comment>
<name>A0ABY6BLZ4_9GAMM</name>
<keyword evidence="10" id="KW-0413">Isomerase</keyword>
<evidence type="ECO:0000256" key="10">
    <source>
        <dbReference type="ARBA" id="ARBA00023235"/>
    </source>
</evidence>
<evidence type="ECO:0000256" key="14">
    <source>
        <dbReference type="ARBA" id="ARBA00049744"/>
    </source>
</evidence>
<keyword evidence="9" id="KW-0753">Steroid metabolism</keyword>
<dbReference type="Proteomes" id="UP001064632">
    <property type="component" value="Chromosome"/>
</dbReference>
<evidence type="ECO:0000256" key="1">
    <source>
        <dbReference type="ARBA" id="ARBA00001974"/>
    </source>
</evidence>
<accession>A0ABY6BLZ4</accession>
<evidence type="ECO:0000256" key="11">
    <source>
        <dbReference type="ARBA" id="ARBA00038856"/>
    </source>
</evidence>
<dbReference type="InterPro" id="IPR000172">
    <property type="entry name" value="GMC_OxRdtase_N"/>
</dbReference>
<feature type="signal peptide" evidence="16">
    <location>
        <begin position="1"/>
        <end position="19"/>
    </location>
</feature>
<evidence type="ECO:0000256" key="7">
    <source>
        <dbReference type="ARBA" id="ARBA00023098"/>
    </source>
</evidence>
<evidence type="ECO:0000256" key="6">
    <source>
        <dbReference type="ARBA" id="ARBA00023002"/>
    </source>
</evidence>
<keyword evidence="6" id="KW-0560">Oxidoreductase</keyword>
<sequence>MATVCAVAAGLCLPRGANAAAPNRSVLSRSLSLLKPQYDTVVVGSGYGGSVMAARLSGARSVCLFERGREWQPQEFPDSASGVVTQLRSEATPLGLFDYRTSSDLDALVGNGLGGTSLINANVVVAPDRDVFTAWPAAIRNAYASGAMDVFEQRVRQMLAVEAMTEANALRKTVFHASTTARRKRAGVAVDFQRMDLAVNLTRHHNAANAQGVVQSRCRLCGDCVTGCRGGSKNSLDVNYLRVAAQRGAEIYTRMEVEYVERAGELWRVHYLARPADRAPYRGSVLASRVVLAAGSLGSTQVLLRSAAMGLPVSPRVGTRVSANGDYLGLGYNAAVQTDTFGFGDGAALADTRGVGPTITSAARYASSNARERFLIEEGAWPRALTDALRLALPALANAPDTPAAQRELRDIAGRRGNGALNHSMVYLGIGHDSASGRIVLDGSGTARIVWPGVSAEPFVARMRAEMRQHTGAFGGTLVDSPRTHPVFGGALTTVHPLGGCPMADDAGAGAVDADGRVYDPRGSHAVHAGLYVADGSILPGSVGVNPLLTIAALAERAAGSMS</sequence>
<evidence type="ECO:0000256" key="2">
    <source>
        <dbReference type="ARBA" id="ARBA00010790"/>
    </source>
</evidence>
<evidence type="ECO:0000256" key="16">
    <source>
        <dbReference type="SAM" id="SignalP"/>
    </source>
</evidence>
<feature type="chain" id="PRO_5046761718" description="Cholesterol oxidase" evidence="16">
    <location>
        <begin position="20"/>
        <end position="563"/>
    </location>
</feature>
<dbReference type="Pfam" id="PF05199">
    <property type="entry name" value="GMC_oxred_C"/>
    <property type="match status" value="1"/>
</dbReference>
<evidence type="ECO:0000313" key="20">
    <source>
        <dbReference type="Proteomes" id="UP001064632"/>
    </source>
</evidence>
<keyword evidence="7" id="KW-0443">Lipid metabolism</keyword>
<comment type="cofactor">
    <cofactor evidence="1">
        <name>FAD</name>
        <dbReference type="ChEBI" id="CHEBI:57692"/>
    </cofactor>
</comment>
<dbReference type="PANTHER" id="PTHR47470">
    <property type="entry name" value="CHOLESTEROL OXIDASE"/>
    <property type="match status" value="1"/>
</dbReference>
<dbReference type="InterPro" id="IPR036188">
    <property type="entry name" value="FAD/NAD-bd_sf"/>
</dbReference>
<dbReference type="InterPro" id="IPR007867">
    <property type="entry name" value="GMC_OxRtase_C"/>
</dbReference>
<keyword evidence="20" id="KW-1185">Reference proteome</keyword>
<protein>
    <recommendedName>
        <fullName evidence="14">Cholesterol oxidase</fullName>
        <ecNumber evidence="13">1.1.3.6</ecNumber>
        <ecNumber evidence="11">5.3.3.1</ecNumber>
    </recommendedName>
    <alternativeName>
        <fullName evidence="15">Cholesterol isomerase</fullName>
    </alternativeName>
</protein>
<dbReference type="InterPro" id="IPR052542">
    <property type="entry name" value="Cholesterol_Oxidase"/>
</dbReference>
<dbReference type="Gene3D" id="3.50.50.60">
    <property type="entry name" value="FAD/NAD(P)-binding domain"/>
    <property type="match status" value="3"/>
</dbReference>
<evidence type="ECO:0000256" key="15">
    <source>
        <dbReference type="ARBA" id="ARBA00049778"/>
    </source>
</evidence>
<evidence type="ECO:0000256" key="13">
    <source>
        <dbReference type="ARBA" id="ARBA00049723"/>
    </source>
</evidence>
<dbReference type="Pfam" id="PF00732">
    <property type="entry name" value="GMC_oxred_N"/>
    <property type="match status" value="1"/>
</dbReference>